<proteinExistence type="predicted"/>
<dbReference type="PANTHER" id="PTHR11941:SF75">
    <property type="entry name" value="ENOYL-COA HYDRATASE_ISOMERASE FAMILY PROTEIN"/>
    <property type="match status" value="1"/>
</dbReference>
<dbReference type="OrthoDB" id="1696280at2759"/>
<dbReference type="PANTHER" id="PTHR11941">
    <property type="entry name" value="ENOYL-COA HYDRATASE-RELATED"/>
    <property type="match status" value="1"/>
</dbReference>
<keyword evidence="3" id="KW-1185">Reference proteome</keyword>
<evidence type="ECO:0000313" key="3">
    <source>
        <dbReference type="Proteomes" id="UP000266188"/>
    </source>
</evidence>
<dbReference type="EMBL" id="MVGC01000590">
    <property type="protein sequence ID" value="RJE18253.1"/>
    <property type="molecule type" value="Genomic_DNA"/>
</dbReference>
<evidence type="ECO:0008006" key="4">
    <source>
        <dbReference type="Google" id="ProtNLM"/>
    </source>
</evidence>
<feature type="region of interest" description="Disordered" evidence="1">
    <location>
        <begin position="252"/>
        <end position="271"/>
    </location>
</feature>
<sequence>MASPLFTIPIESTNGSIVCTNPDPTTQNIYLLTFSSPKDNRLTPAFINALLLALDIIEHRFSRGVVITTSGIEKFYSNGLDLALALSTEGFFENWLYKLFRRFITYPMPTVSLLNGHAFAGGFMLGMYHDYRIQNPSRGFLCVNELDFGAPMRAPMVAIFREKLAASTVRDMILEAKRFTAPEALKAGIVDGLGGLDEALAFIKGRGLEKKAASGVYNTLREEMFPKLLGVLNDEAGNSRWREELEGIKERTAEESKRNVESWERKKSAKL</sequence>
<evidence type="ECO:0000313" key="2">
    <source>
        <dbReference type="EMBL" id="RJE18253.1"/>
    </source>
</evidence>
<dbReference type="CDD" id="cd06558">
    <property type="entry name" value="crotonase-like"/>
    <property type="match status" value="1"/>
</dbReference>
<dbReference type="GO" id="GO:0004165">
    <property type="term" value="F:delta(3)-delta(2)-enoyl-CoA isomerase activity"/>
    <property type="evidence" value="ECO:0007669"/>
    <property type="project" value="TreeGrafter"/>
</dbReference>
<dbReference type="AlphaFoldDB" id="A0A3A2Z7T7"/>
<accession>A0A3A2Z7T7</accession>
<dbReference type="Gene3D" id="3.90.226.10">
    <property type="entry name" value="2-enoyl-CoA Hydratase, Chain A, domain 1"/>
    <property type="match status" value="1"/>
</dbReference>
<dbReference type="Proteomes" id="UP000266188">
    <property type="component" value="Unassembled WGS sequence"/>
</dbReference>
<dbReference type="InterPro" id="IPR029045">
    <property type="entry name" value="ClpP/crotonase-like_dom_sf"/>
</dbReference>
<name>A0A3A2Z7T7_9EURO</name>
<evidence type="ECO:0000256" key="1">
    <source>
        <dbReference type="SAM" id="MobiDB-lite"/>
    </source>
</evidence>
<dbReference type="GO" id="GO:0006635">
    <property type="term" value="P:fatty acid beta-oxidation"/>
    <property type="evidence" value="ECO:0007669"/>
    <property type="project" value="TreeGrafter"/>
</dbReference>
<dbReference type="Pfam" id="PF00378">
    <property type="entry name" value="ECH_1"/>
    <property type="match status" value="1"/>
</dbReference>
<dbReference type="STRING" id="2070753.A0A3A2Z7T7"/>
<comment type="caution">
    <text evidence="2">The sequence shown here is derived from an EMBL/GenBank/DDBJ whole genome shotgun (WGS) entry which is preliminary data.</text>
</comment>
<protein>
    <recommendedName>
        <fullName evidence="4">Enoyl-CoA hydratase/isomerase family</fullName>
    </recommendedName>
</protein>
<organism evidence="2 3">
    <name type="scientific">Aspergillus sclerotialis</name>
    <dbReference type="NCBI Taxonomy" id="2070753"/>
    <lineage>
        <taxon>Eukaryota</taxon>
        <taxon>Fungi</taxon>
        <taxon>Dikarya</taxon>
        <taxon>Ascomycota</taxon>
        <taxon>Pezizomycotina</taxon>
        <taxon>Eurotiomycetes</taxon>
        <taxon>Eurotiomycetidae</taxon>
        <taxon>Eurotiales</taxon>
        <taxon>Aspergillaceae</taxon>
        <taxon>Aspergillus</taxon>
        <taxon>Aspergillus subgen. Polypaecilum</taxon>
    </lineage>
</organism>
<dbReference type="SUPFAM" id="SSF52096">
    <property type="entry name" value="ClpP/crotonase"/>
    <property type="match status" value="1"/>
</dbReference>
<reference evidence="3" key="1">
    <citation type="submission" date="2017-02" db="EMBL/GenBank/DDBJ databases">
        <authorList>
            <person name="Tafer H."/>
            <person name="Lopandic K."/>
        </authorList>
    </citation>
    <scope>NUCLEOTIDE SEQUENCE [LARGE SCALE GENOMIC DNA]</scope>
    <source>
        <strain evidence="3">CBS 366.77</strain>
    </source>
</reference>
<gene>
    <name evidence="2" type="ORF">PHISCL_09408</name>
</gene>
<dbReference type="GO" id="GO:0005777">
    <property type="term" value="C:peroxisome"/>
    <property type="evidence" value="ECO:0007669"/>
    <property type="project" value="TreeGrafter"/>
</dbReference>
<dbReference type="InterPro" id="IPR001753">
    <property type="entry name" value="Enoyl-CoA_hydra/iso"/>
</dbReference>